<dbReference type="PANTHER" id="PTHR35678">
    <property type="entry name" value="PROTEIN STPG4"/>
    <property type="match status" value="1"/>
</dbReference>
<name>A0AAV6FU14_9TELE</name>
<evidence type="ECO:0000256" key="4">
    <source>
        <dbReference type="ARBA" id="ARBA00023242"/>
    </source>
</evidence>
<keyword evidence="3" id="KW-0963">Cytoplasm</keyword>
<dbReference type="GO" id="GO:0003682">
    <property type="term" value="F:chromatin binding"/>
    <property type="evidence" value="ECO:0007669"/>
    <property type="project" value="TreeGrafter"/>
</dbReference>
<dbReference type="GO" id="GO:0044727">
    <property type="term" value="P:epigenetic programing of male pronucleus"/>
    <property type="evidence" value="ECO:0007669"/>
    <property type="project" value="TreeGrafter"/>
</dbReference>
<reference evidence="6" key="1">
    <citation type="submission" date="2020-10" db="EMBL/GenBank/DDBJ databases">
        <title>Chromosome-scale genome assembly of the Allis shad, Alosa alosa.</title>
        <authorList>
            <person name="Margot Z."/>
            <person name="Christophe K."/>
            <person name="Cabau C."/>
            <person name="Louis A."/>
            <person name="Berthelot C."/>
            <person name="Parey E."/>
            <person name="Roest Crollius H."/>
            <person name="Montfort J."/>
            <person name="Robinson-Rechavi M."/>
            <person name="Bucao C."/>
            <person name="Bouchez O."/>
            <person name="Gislard M."/>
            <person name="Lluch J."/>
            <person name="Milhes M."/>
            <person name="Lampietro C."/>
            <person name="Lopez Roques C."/>
            <person name="Donnadieu C."/>
            <person name="Braasch I."/>
            <person name="Desvignes T."/>
            <person name="Postlethwait J."/>
            <person name="Bobe J."/>
            <person name="Guiguen Y."/>
        </authorList>
    </citation>
    <scope>NUCLEOTIDE SEQUENCE</scope>
    <source>
        <strain evidence="6">M-15738</strain>
        <tissue evidence="6">Blood</tissue>
    </source>
</reference>
<dbReference type="GO" id="GO:0005737">
    <property type="term" value="C:cytoplasm"/>
    <property type="evidence" value="ECO:0007669"/>
    <property type="project" value="UniProtKB-SubCell"/>
</dbReference>
<dbReference type="AlphaFoldDB" id="A0AAV6FU14"/>
<dbReference type="GO" id="GO:0042585">
    <property type="term" value="C:germinal vesicle"/>
    <property type="evidence" value="ECO:0007669"/>
    <property type="project" value="TreeGrafter"/>
</dbReference>
<dbReference type="EMBL" id="JADWDJ010000020">
    <property type="protein sequence ID" value="KAG5264710.1"/>
    <property type="molecule type" value="Genomic_DNA"/>
</dbReference>
<comment type="subcellular location">
    <subcellularLocation>
        <location evidence="2">Cytoplasm</location>
    </subcellularLocation>
    <subcellularLocation>
        <location evidence="1">Nucleus</location>
    </subcellularLocation>
</comment>
<evidence type="ECO:0000256" key="2">
    <source>
        <dbReference type="ARBA" id="ARBA00004496"/>
    </source>
</evidence>
<evidence type="ECO:0000256" key="3">
    <source>
        <dbReference type="ARBA" id="ARBA00022490"/>
    </source>
</evidence>
<accession>A0AAV6FU14</accession>
<evidence type="ECO:0000256" key="5">
    <source>
        <dbReference type="SAM" id="MobiDB-lite"/>
    </source>
</evidence>
<keyword evidence="7" id="KW-1185">Reference proteome</keyword>
<dbReference type="GO" id="GO:0001939">
    <property type="term" value="C:female pronucleus"/>
    <property type="evidence" value="ECO:0007669"/>
    <property type="project" value="TreeGrafter"/>
</dbReference>
<dbReference type="Proteomes" id="UP000823561">
    <property type="component" value="Chromosome 20"/>
</dbReference>
<evidence type="ECO:0008006" key="8">
    <source>
        <dbReference type="Google" id="ProtNLM"/>
    </source>
</evidence>
<dbReference type="GO" id="GO:0042393">
    <property type="term" value="F:histone binding"/>
    <property type="evidence" value="ECO:0007669"/>
    <property type="project" value="TreeGrafter"/>
</dbReference>
<comment type="caution">
    <text evidence="6">The sequence shown here is derived from an EMBL/GenBank/DDBJ whole genome shotgun (WGS) entry which is preliminary data.</text>
</comment>
<dbReference type="InterPro" id="IPR010736">
    <property type="entry name" value="SHIPPO-rpt"/>
</dbReference>
<dbReference type="GO" id="GO:0001940">
    <property type="term" value="C:male pronucleus"/>
    <property type="evidence" value="ECO:0007669"/>
    <property type="project" value="TreeGrafter"/>
</dbReference>
<proteinExistence type="predicted"/>
<keyword evidence="4" id="KW-0539">Nucleus</keyword>
<protein>
    <recommendedName>
        <fullName evidence="8">O(6)-methylguanine-induced apoptosis 2</fullName>
    </recommendedName>
</protein>
<gene>
    <name evidence="6" type="ORF">AALO_G00257180</name>
</gene>
<feature type="region of interest" description="Disordered" evidence="5">
    <location>
        <begin position="59"/>
        <end position="88"/>
    </location>
</feature>
<feature type="compositionally biased region" description="Polar residues" evidence="5">
    <location>
        <begin position="68"/>
        <end position="78"/>
    </location>
</feature>
<sequence>MAIMRKVHRSSSDCYKPLGCTSSIPVKYQTVVISNEEKKGFCSKSKRFLLEDSLNENPGPGAYLSHTPAENNSPSFSKKGTGGFASKAHRVSRNLHRGIPGPNAYNLQSSLLPKHTFLRGSTRNFRLPIAVKLDSVTKGTPAPNQYNVSYGGVDKITTISAHSVFLSKTKRNMANLNGLKGPSPCHYNVNDTITQKDPKVPYSCFKSNIARNPLPLKSEGPGPGAYNPYQIPEMVKRTILPRRHYLGLSAPPLKLSENPPLPGPGQYDIVNYEGSPKHFMSTAAFVSGTSRWVQNPKGHDVPGPGFYDPEIMSKRSFIYNHRKNWVPA</sequence>
<dbReference type="PANTHER" id="PTHR35678:SF1">
    <property type="entry name" value="PROTEIN STPG4"/>
    <property type="match status" value="1"/>
</dbReference>
<evidence type="ECO:0000313" key="6">
    <source>
        <dbReference type="EMBL" id="KAG5264710.1"/>
    </source>
</evidence>
<organism evidence="6 7">
    <name type="scientific">Alosa alosa</name>
    <name type="common">allis shad</name>
    <dbReference type="NCBI Taxonomy" id="278164"/>
    <lineage>
        <taxon>Eukaryota</taxon>
        <taxon>Metazoa</taxon>
        <taxon>Chordata</taxon>
        <taxon>Craniata</taxon>
        <taxon>Vertebrata</taxon>
        <taxon>Euteleostomi</taxon>
        <taxon>Actinopterygii</taxon>
        <taxon>Neopterygii</taxon>
        <taxon>Teleostei</taxon>
        <taxon>Clupei</taxon>
        <taxon>Clupeiformes</taxon>
        <taxon>Clupeoidei</taxon>
        <taxon>Clupeidae</taxon>
        <taxon>Alosa</taxon>
    </lineage>
</organism>
<evidence type="ECO:0000313" key="7">
    <source>
        <dbReference type="Proteomes" id="UP000823561"/>
    </source>
</evidence>
<dbReference type="Pfam" id="PF07004">
    <property type="entry name" value="SHIPPO-rpt"/>
    <property type="match status" value="6"/>
</dbReference>
<evidence type="ECO:0000256" key="1">
    <source>
        <dbReference type="ARBA" id="ARBA00004123"/>
    </source>
</evidence>